<evidence type="ECO:0000313" key="3">
    <source>
        <dbReference type="Proteomes" id="UP000204175"/>
    </source>
</evidence>
<accession>R4TBJ6</accession>
<dbReference type="Pfam" id="PF10686">
    <property type="entry name" value="YAcAr"/>
    <property type="match status" value="1"/>
</dbReference>
<dbReference type="Proteomes" id="UP000204175">
    <property type="component" value="Segment"/>
</dbReference>
<proteinExistence type="predicted"/>
<dbReference type="GeneID" id="16212587"/>
<feature type="domain" description="YspA cpYpsA-related SLOG" evidence="1">
    <location>
        <begin position="18"/>
        <end position="89"/>
    </location>
</feature>
<organism evidence="2 3">
    <name type="scientific">Mycobacterium phage PegLeg</name>
    <dbReference type="NCBI Taxonomy" id="1325953"/>
    <lineage>
        <taxon>Viruses</taxon>
        <taxon>Duplodnaviria</taxon>
        <taxon>Heunggongvirae</taxon>
        <taxon>Uroviricota</taxon>
        <taxon>Caudoviricetes</taxon>
        <taxon>Vilmaviridae</taxon>
        <taxon>Mclasvirinae</taxon>
        <taxon>Bongovirus</taxon>
        <taxon>Bongovirus bongo</taxon>
    </lineage>
</organism>
<dbReference type="KEGG" id="vg:16212587"/>
<gene>
    <name evidence="2" type="ORF">PEGLEG_127</name>
</gene>
<evidence type="ECO:0000259" key="1">
    <source>
        <dbReference type="Pfam" id="PF10686"/>
    </source>
</evidence>
<dbReference type="RefSeq" id="YP_008051038.1">
    <property type="nucleotide sequence ID" value="NC_021299.1"/>
</dbReference>
<name>R4TBJ6_9CAUD</name>
<dbReference type="EMBL" id="KC900379">
    <property type="protein sequence ID" value="AGM12355.1"/>
    <property type="molecule type" value="Genomic_DNA"/>
</dbReference>
<dbReference type="InterPro" id="IPR019627">
    <property type="entry name" value="YAcAr"/>
</dbReference>
<evidence type="ECO:0000313" key="2">
    <source>
        <dbReference type="EMBL" id="AGM12355.1"/>
    </source>
</evidence>
<dbReference type="OrthoDB" id="13008at10239"/>
<protein>
    <submittedName>
        <fullName evidence="2">DprA-like DNA processing chain A</fullName>
    </submittedName>
</protein>
<reference evidence="2 3" key="1">
    <citation type="journal article" date="2014" name="J. Virol.">
        <title>Cluster M mycobacteriophages Bongo, PegLeg, and Rey with unusually large repertoires of tRNA isotypes.</title>
        <authorList>
            <person name="Pope W.H."/>
            <person name="Anders K.R."/>
            <person name="Baird M."/>
            <person name="Bowman C.A."/>
            <person name="Boyle M.M."/>
            <person name="Broussard G.W."/>
            <person name="Chow T."/>
            <person name="Clase K.L."/>
            <person name="Cooper S."/>
            <person name="Cornely K.A."/>
            <person name="DeJong R.J."/>
            <person name="Delesalle V.A."/>
            <person name="Deng L."/>
            <person name="Dunbar D."/>
            <person name="Edgington N.P."/>
            <person name="Ferreira C.M."/>
            <person name="Weston Hafer K."/>
            <person name="Hartzog G.A."/>
            <person name="Hatherill J.R."/>
            <person name="Hughes L.E."/>
            <person name="Ipapo K."/>
            <person name="Krukonis G.P."/>
            <person name="Meier C.G."/>
            <person name="Monti D.L."/>
            <person name="Olm M.R."/>
            <person name="Page S.T."/>
            <person name="Peebles C.L."/>
            <person name="Rinehart C.A."/>
            <person name="Rubin M.R."/>
            <person name="Russell D.A."/>
            <person name="Sanders E.R."/>
            <person name="Schoer M."/>
            <person name="Shaffer C.D."/>
            <person name="Wherley J."/>
            <person name="Vazquez E."/>
            <person name="Yuan H."/>
            <person name="Zhang D."/>
            <person name="Cresawn S.G."/>
            <person name="Jacobs-Sera D."/>
            <person name="Hendrix R.W."/>
            <person name="Hatfull G.F."/>
        </authorList>
    </citation>
    <scope>NUCLEOTIDE SEQUENCE [LARGE SCALE GENOMIC DNA]</scope>
</reference>
<sequence length="179" mass="20430">MRYLQLQGSSEGVLLSRRVLITGSRDWADRQAVWLALNHEMGHEEARHDGLLVIHGDCPTGADRFAHEWYLMQASKWVREKAMPADWNRDCTGQCHHKPRFKNGKQYCPVAGHLRNQAMVDFGADVCLAFPLEDSRGTQDCMKRAKRAQIPVRNLGWGGERCLPNIGYHSEPHRGCILR</sequence>